<sequence>MKITEQQKEAIFSLTCERLSTNEDNLRCVVDFSNRNENLVRTLQNEAFEEDEKGNIAYYVIKHPNGNILFYFSLKCGSLYESIRGMDSLQKARELYNSVIELKDDPELSDSDKILFDSIIERIRTGKGLIKNELAQISYTKKNQIIKELEHQSEDDLKRVGKTFAGVEIVHFCANENHRNDWSSLKTDQKMGVVIFWSFIVPKIQEVIKHIGCEYIYLFAADTTPDENLVNYYKAFLGFENTNDYGTTISLYDYGCKFMYQKTEFLTKKQMDFFDNFNRDEDAV</sequence>
<keyword evidence="2" id="KW-1185">Reference proteome</keyword>
<evidence type="ECO:0000313" key="1">
    <source>
        <dbReference type="EMBL" id="MBM6856386.1"/>
    </source>
</evidence>
<protein>
    <submittedName>
        <fullName evidence="1">Uncharacterized protein</fullName>
    </submittedName>
</protein>
<evidence type="ECO:0000313" key="2">
    <source>
        <dbReference type="Proteomes" id="UP000698924"/>
    </source>
</evidence>
<gene>
    <name evidence="1" type="ORF">H6D15_01990</name>
</gene>
<dbReference type="RefSeq" id="WP_021846767.1">
    <property type="nucleotide sequence ID" value="NZ_JAAZTS010000002.1"/>
</dbReference>
<dbReference type="EMBL" id="JACJMO010000002">
    <property type="protein sequence ID" value="MBM6856386.1"/>
    <property type="molecule type" value="Genomic_DNA"/>
</dbReference>
<dbReference type="AlphaFoldDB" id="A0AA40ZRB0"/>
<organism evidence="1 2">
    <name type="scientific">Caecibacteroides pullorum</name>
    <dbReference type="NCBI Taxonomy" id="2725562"/>
    <lineage>
        <taxon>Bacteria</taxon>
        <taxon>Pseudomonadati</taxon>
        <taxon>Bacteroidota</taxon>
        <taxon>Bacteroidia</taxon>
        <taxon>Bacteroidales</taxon>
        <taxon>Bacteroidaceae</taxon>
        <taxon>Caecibacteroides</taxon>
    </lineage>
</organism>
<reference evidence="1 2" key="1">
    <citation type="journal article" date="2021" name="Sci. Rep.">
        <title>The distribution of antibiotic resistance genes in chicken gut microbiota commensals.</title>
        <authorList>
            <person name="Juricova H."/>
            <person name="Matiasovicova J."/>
            <person name="Kubasova T."/>
            <person name="Cejkova D."/>
            <person name="Rychlik I."/>
        </authorList>
    </citation>
    <scope>NUCLEOTIDE SEQUENCE [LARGE SCALE GENOMIC DNA]</scope>
    <source>
        <strain evidence="1 2">An421</strain>
    </source>
</reference>
<dbReference type="Proteomes" id="UP000698924">
    <property type="component" value="Unassembled WGS sequence"/>
</dbReference>
<name>A0AA40ZRB0_9BACT</name>
<accession>A0AA40ZRB0</accession>
<comment type="caution">
    <text evidence="1">The sequence shown here is derived from an EMBL/GenBank/DDBJ whole genome shotgun (WGS) entry which is preliminary data.</text>
</comment>
<proteinExistence type="predicted"/>